<keyword evidence="2" id="KW-1185">Reference proteome</keyword>
<protein>
    <submittedName>
        <fullName evidence="1">DUF3046 domain-containing protein</fullName>
    </submittedName>
</protein>
<dbReference type="Proteomes" id="UP000516421">
    <property type="component" value="Chromosome"/>
</dbReference>
<dbReference type="Pfam" id="PF11248">
    <property type="entry name" value="DUF3046"/>
    <property type="match status" value="1"/>
</dbReference>
<accession>A0A7H2BI32</accession>
<proteinExistence type="predicted"/>
<dbReference type="KEGG" id="rama:IDM48_07935"/>
<gene>
    <name evidence="1" type="ORF">IDM48_07935</name>
</gene>
<dbReference type="EMBL" id="CP061538">
    <property type="protein sequence ID" value="QNV39328.1"/>
    <property type="molecule type" value="Genomic_DNA"/>
</dbReference>
<dbReference type="InterPro" id="IPR021408">
    <property type="entry name" value="DUF3046"/>
</dbReference>
<organism evidence="1 2">
    <name type="scientific">Rothia amarae</name>
    <dbReference type="NCBI Taxonomy" id="169480"/>
    <lineage>
        <taxon>Bacteria</taxon>
        <taxon>Bacillati</taxon>
        <taxon>Actinomycetota</taxon>
        <taxon>Actinomycetes</taxon>
        <taxon>Micrococcales</taxon>
        <taxon>Micrococcaceae</taxon>
        <taxon>Rothia</taxon>
    </lineage>
</organism>
<dbReference type="AlphaFoldDB" id="A0A7H2BI32"/>
<evidence type="ECO:0000313" key="2">
    <source>
        <dbReference type="Proteomes" id="UP000516421"/>
    </source>
</evidence>
<evidence type="ECO:0000313" key="1">
    <source>
        <dbReference type="EMBL" id="QNV39328.1"/>
    </source>
</evidence>
<name>A0A7H2BI32_9MICC</name>
<sequence>MKLSEFWSLMDYEFTPSYSRVLARDLVLPEFNNVTVQEALNRGEDVRAVWLAVCTMQEIPPERRWGPDIPPKS</sequence>
<reference evidence="1 2" key="1">
    <citation type="submission" date="2020-09" db="EMBL/GenBank/DDBJ databases">
        <title>Investigation of environmental microbe.</title>
        <authorList>
            <person name="Ou Y."/>
            <person name="Kang Q."/>
        </authorList>
    </citation>
    <scope>NUCLEOTIDE SEQUENCE [LARGE SCALE GENOMIC DNA]</scope>
    <source>
        <strain evidence="1 2">KJZ-9</strain>
    </source>
</reference>